<reference evidence="2 3" key="1">
    <citation type="submission" date="2010-04" db="EMBL/GenBank/DDBJ databases">
        <authorList>
            <person name="Muzny D."/>
            <person name="Qin X."/>
            <person name="Deng J."/>
            <person name="Jiang H."/>
            <person name="Liu Y."/>
            <person name="Qu J."/>
            <person name="Song X.-Z."/>
            <person name="Zhang L."/>
            <person name="Thornton R."/>
            <person name="Coyle M."/>
            <person name="Francisco L."/>
            <person name="Jackson L."/>
            <person name="Javaid M."/>
            <person name="Korchina V."/>
            <person name="Kovar C."/>
            <person name="Mata R."/>
            <person name="Mathew T."/>
            <person name="Ngo R."/>
            <person name="Nguyen L."/>
            <person name="Nguyen N."/>
            <person name="Okwuonu G."/>
            <person name="Ongeri F."/>
            <person name="Pham C."/>
            <person name="Simmons D."/>
            <person name="Wilczek-Boney K."/>
            <person name="Hale W."/>
            <person name="Jakkamsetti A."/>
            <person name="Pham P."/>
            <person name="Ruth R."/>
            <person name="San Lucas F."/>
            <person name="Warren J."/>
            <person name="Zhang J."/>
            <person name="Zhao Z."/>
            <person name="Zhou C."/>
            <person name="Zhu D."/>
            <person name="Lee S."/>
            <person name="Bess C."/>
            <person name="Blankenburg K."/>
            <person name="Forbes L."/>
            <person name="Fu Q."/>
            <person name="Gubbala S."/>
            <person name="Hirani K."/>
            <person name="Jayaseelan J.C."/>
            <person name="Lara F."/>
            <person name="Munidasa M."/>
            <person name="Palculict T."/>
            <person name="Patil S."/>
            <person name="Pu L.-L."/>
            <person name="Saada N."/>
            <person name="Tang L."/>
            <person name="Weissenberger G."/>
            <person name="Zhu Y."/>
            <person name="Hemphill L."/>
            <person name="Shang Y."/>
            <person name="Youmans B."/>
            <person name="Ayvaz T."/>
            <person name="Ross M."/>
            <person name="Santibanez J."/>
            <person name="Aqrawi P."/>
            <person name="Gross S."/>
            <person name="Joshi V."/>
            <person name="Fowler G."/>
            <person name="Nazareth L."/>
            <person name="Reid J."/>
            <person name="Worley K."/>
            <person name="Petrosino J."/>
            <person name="Highlander S."/>
            <person name="Gibbs R."/>
            <person name="Gibbs R."/>
        </authorList>
    </citation>
    <scope>NUCLEOTIDE SEQUENCE [LARGE SCALE GENOMIC DNA]</scope>
    <source>
        <strain evidence="2 3">ATCC 11563</strain>
    </source>
</reference>
<evidence type="ECO:0008006" key="4">
    <source>
        <dbReference type="Google" id="ProtNLM"/>
    </source>
</evidence>
<gene>
    <name evidence="2" type="ORF">HMPREF0061_0224</name>
</gene>
<evidence type="ECO:0000256" key="1">
    <source>
        <dbReference type="SAM" id="Phobius"/>
    </source>
</evidence>
<keyword evidence="1" id="KW-1133">Transmembrane helix</keyword>
<proteinExistence type="predicted"/>
<evidence type="ECO:0000313" key="2">
    <source>
        <dbReference type="EMBL" id="EFG50448.1"/>
    </source>
</evidence>
<protein>
    <recommendedName>
        <fullName evidence="4">Holin-like toxin</fullName>
    </recommendedName>
</protein>
<sequence length="39" mass="4642">MLIIKEDMKFILEIALLNLLFLIQLILVTFQIAKKQLRL</sequence>
<keyword evidence="1" id="KW-0472">Membrane</keyword>
<comment type="caution">
    <text evidence="2">The sequence shown here is derived from an EMBL/GenBank/DDBJ whole genome shotgun (WGS) entry which is preliminary data.</text>
</comment>
<keyword evidence="1" id="KW-0812">Transmembrane</keyword>
<dbReference type="EMBL" id="ADNT01000020">
    <property type="protein sequence ID" value="EFG50448.1"/>
    <property type="molecule type" value="Genomic_DNA"/>
</dbReference>
<organism evidence="2 3">
    <name type="scientific">Aerococcus viridans (strain ATCC 11563 / DSM 20340 / CCUG 4311 / JCM 20461 / NBRC 12219 / NCTC 8251 / M1)</name>
    <dbReference type="NCBI Taxonomy" id="655812"/>
    <lineage>
        <taxon>Bacteria</taxon>
        <taxon>Bacillati</taxon>
        <taxon>Bacillota</taxon>
        <taxon>Bacilli</taxon>
        <taxon>Lactobacillales</taxon>
        <taxon>Aerococcaceae</taxon>
        <taxon>Aerococcus</taxon>
    </lineage>
</organism>
<dbReference type="Proteomes" id="UP000003764">
    <property type="component" value="Unassembled WGS sequence"/>
</dbReference>
<accession>A0ABP2I8X1</accession>
<name>A0ABP2I8X1_AERVM</name>
<keyword evidence="3" id="KW-1185">Reference proteome</keyword>
<evidence type="ECO:0000313" key="3">
    <source>
        <dbReference type="Proteomes" id="UP000003764"/>
    </source>
</evidence>
<feature type="transmembrane region" description="Helical" evidence="1">
    <location>
        <begin position="12"/>
        <end position="33"/>
    </location>
</feature>